<evidence type="ECO:0000313" key="2">
    <source>
        <dbReference type="EMBL" id="SFR30532.1"/>
    </source>
</evidence>
<evidence type="ECO:0000313" key="3">
    <source>
        <dbReference type="Proteomes" id="UP000198932"/>
    </source>
</evidence>
<feature type="transmembrane region" description="Helical" evidence="1">
    <location>
        <begin position="573"/>
        <end position="588"/>
    </location>
</feature>
<sequence>MTLRVNGSCRFRFPVPDYEAAFPWLDSPPKWRLGSADAGSGVEDGAWHCPHEAYGDRDRCLFHLDPDERPPSDRANVSVRLVETVAAANEESDPVVSRRRCQFVGAKFPTLDLEQREIGGGSRETIDFRHAEFGAVVCRKTEFAQPVDFSGATFDPGAAPPADPGTDVLDPTLESVPFGIDFSRATFSDFLELKSALFRRPALFREAQFDRAVSAGHARFLDHASFLAADFDDLAMFNDALFRRDARFQAARFFDLADFKRACFGGRVNFDRVLCEGDLEVDESDFVEPPPDGPVRSTPAFRGSLSADMAVVTGRLSLNRVAVVDDVRVRDAELSRIRFESPDTGGETGYVDLSRSTVNRGTLGQPAAEGEMLYDLYRATLGDVKFSGDADELLSTRIRILRTRYDGFDFTDEDSVDLSRVDNWIHRFEVDPMALPCYCGDGPEHVGRYIIDDAVCPRHDRESDNAALQATYAYAKNGADEAGDNVSAGAFFYREMRFNRAEYFDNALRGDAESGVLGRVRNGSRWTRSWLLAASTGYGELPYRVVVTSLALIGGFGYVYWNWSGLAAEQGPVEALIFSFQSFISFVLGPPGTTTLVQEILSAVEGFVGAFLIALFVFTFTRRIHR</sequence>
<keyword evidence="3" id="KW-1185">Reference proteome</keyword>
<evidence type="ECO:0000256" key="1">
    <source>
        <dbReference type="SAM" id="Phobius"/>
    </source>
</evidence>
<dbReference type="RefSeq" id="WP_092919866.1">
    <property type="nucleotide sequence ID" value="NZ_FOYN01000001.1"/>
</dbReference>
<dbReference type="AlphaFoldDB" id="A0A1I6FKS1"/>
<evidence type="ECO:0008006" key="4">
    <source>
        <dbReference type="Google" id="ProtNLM"/>
    </source>
</evidence>
<feature type="transmembrane region" description="Helical" evidence="1">
    <location>
        <begin position="600"/>
        <end position="620"/>
    </location>
</feature>
<name>A0A1I6FKS1_HALSD</name>
<reference evidence="3" key="1">
    <citation type="submission" date="2016-10" db="EMBL/GenBank/DDBJ databases">
        <authorList>
            <person name="Varghese N."/>
            <person name="Submissions S."/>
        </authorList>
    </citation>
    <scope>NUCLEOTIDE SEQUENCE [LARGE SCALE GENOMIC DNA]</scope>
    <source>
        <strain evidence="3">RD 26</strain>
    </source>
</reference>
<feature type="transmembrane region" description="Helical" evidence="1">
    <location>
        <begin position="541"/>
        <end position="561"/>
    </location>
</feature>
<gene>
    <name evidence="2" type="ORF">SAMN04487937_0357</name>
</gene>
<proteinExistence type="predicted"/>
<dbReference type="Gene3D" id="2.160.20.80">
    <property type="entry name" value="E3 ubiquitin-protein ligase SopA"/>
    <property type="match status" value="1"/>
</dbReference>
<accession>A0A1I6FKS1</accession>
<dbReference type="Proteomes" id="UP000198932">
    <property type="component" value="Unassembled WGS sequence"/>
</dbReference>
<protein>
    <recommendedName>
        <fullName evidence="4">Pentapeptide repeat-containing protein</fullName>
    </recommendedName>
</protein>
<keyword evidence="1" id="KW-0812">Transmembrane</keyword>
<keyword evidence="1" id="KW-0472">Membrane</keyword>
<keyword evidence="1" id="KW-1133">Transmembrane helix</keyword>
<dbReference type="STRING" id="35743.SAMN04487937_0357"/>
<organism evidence="2 3">
    <name type="scientific">Halorubrum sodomense</name>
    <dbReference type="NCBI Taxonomy" id="35743"/>
    <lineage>
        <taxon>Archaea</taxon>
        <taxon>Methanobacteriati</taxon>
        <taxon>Methanobacteriota</taxon>
        <taxon>Stenosarchaea group</taxon>
        <taxon>Halobacteria</taxon>
        <taxon>Halobacteriales</taxon>
        <taxon>Haloferacaceae</taxon>
        <taxon>Halorubrum</taxon>
    </lineage>
</organism>
<dbReference type="OrthoDB" id="199127at2157"/>
<dbReference type="EMBL" id="FOYN01000001">
    <property type="protein sequence ID" value="SFR30532.1"/>
    <property type="molecule type" value="Genomic_DNA"/>
</dbReference>